<protein>
    <submittedName>
        <fullName evidence="2">Divalent-cation tolerance protein CutA</fullName>
    </submittedName>
</protein>
<name>A0ABV8DAB9_9BURK</name>
<evidence type="ECO:0000256" key="1">
    <source>
        <dbReference type="ARBA" id="ARBA00010169"/>
    </source>
</evidence>
<keyword evidence="3" id="KW-1185">Reference proteome</keyword>
<dbReference type="Proteomes" id="UP001595693">
    <property type="component" value="Unassembled WGS sequence"/>
</dbReference>
<evidence type="ECO:0000313" key="3">
    <source>
        <dbReference type="Proteomes" id="UP001595693"/>
    </source>
</evidence>
<comment type="caution">
    <text evidence="2">The sequence shown here is derived from an EMBL/GenBank/DDBJ whole genome shotgun (WGS) entry which is preliminary data.</text>
</comment>
<dbReference type="EMBL" id="JBHSAJ010000032">
    <property type="protein sequence ID" value="MFC3935431.1"/>
    <property type="molecule type" value="Genomic_DNA"/>
</dbReference>
<dbReference type="PANTHER" id="PTHR23419">
    <property type="entry name" value="DIVALENT CATION TOLERANCE CUTA-RELATED"/>
    <property type="match status" value="1"/>
</dbReference>
<dbReference type="InterPro" id="IPR004323">
    <property type="entry name" value="Ion_tolerance_CutA"/>
</dbReference>
<accession>A0ABV8DAB9</accession>
<gene>
    <name evidence="2" type="primary">cutA</name>
    <name evidence="2" type="ORF">ACFOW3_12445</name>
</gene>
<dbReference type="RefSeq" id="WP_055402937.1">
    <property type="nucleotide sequence ID" value="NZ_JAMXAX010000271.1"/>
</dbReference>
<organism evidence="2 3">
    <name type="scientific">Acidovorax facilis</name>
    <dbReference type="NCBI Taxonomy" id="12917"/>
    <lineage>
        <taxon>Bacteria</taxon>
        <taxon>Pseudomonadati</taxon>
        <taxon>Pseudomonadota</taxon>
        <taxon>Betaproteobacteria</taxon>
        <taxon>Burkholderiales</taxon>
        <taxon>Comamonadaceae</taxon>
        <taxon>Acidovorax</taxon>
    </lineage>
</organism>
<dbReference type="Pfam" id="PF03091">
    <property type="entry name" value="CutA1"/>
    <property type="match status" value="1"/>
</dbReference>
<dbReference type="InterPro" id="IPR011322">
    <property type="entry name" value="N-reg_PII-like_a/b"/>
</dbReference>
<dbReference type="InterPro" id="IPR015867">
    <property type="entry name" value="N-reg_PII/ATP_PRibTrfase_C"/>
</dbReference>
<evidence type="ECO:0000313" key="2">
    <source>
        <dbReference type="EMBL" id="MFC3935431.1"/>
    </source>
</evidence>
<sequence>MTEPTALCDILVVTTTVATEAEARRLAQLVLQARLAACVQVEPITAYFRWQGALQEDRELRLVCKTVPRALHPLLALLRAQHPYALPQLATHALRGSSEYADWVDAQVAHATVLA</sequence>
<dbReference type="Gene3D" id="3.30.70.120">
    <property type="match status" value="1"/>
</dbReference>
<comment type="similarity">
    <text evidence="1">Belongs to the CutA family.</text>
</comment>
<proteinExistence type="inferred from homology"/>
<dbReference type="PANTHER" id="PTHR23419:SF8">
    <property type="entry name" value="FI09726P"/>
    <property type="match status" value="1"/>
</dbReference>
<reference evidence="3" key="1">
    <citation type="journal article" date="2019" name="Int. J. Syst. Evol. Microbiol.">
        <title>The Global Catalogue of Microorganisms (GCM) 10K type strain sequencing project: providing services to taxonomists for standard genome sequencing and annotation.</title>
        <authorList>
            <consortium name="The Broad Institute Genomics Platform"/>
            <consortium name="The Broad Institute Genome Sequencing Center for Infectious Disease"/>
            <person name="Wu L."/>
            <person name="Ma J."/>
        </authorList>
    </citation>
    <scope>NUCLEOTIDE SEQUENCE [LARGE SCALE GENOMIC DNA]</scope>
    <source>
        <strain evidence="3">CCUG 2113</strain>
    </source>
</reference>
<dbReference type="SUPFAM" id="SSF54913">
    <property type="entry name" value="GlnB-like"/>
    <property type="match status" value="1"/>
</dbReference>